<evidence type="ECO:0008006" key="5">
    <source>
        <dbReference type="Google" id="ProtNLM"/>
    </source>
</evidence>
<evidence type="ECO:0000256" key="1">
    <source>
        <dbReference type="ARBA" id="ARBA00022801"/>
    </source>
</evidence>
<accession>A0A1Y2D3A4</accession>
<dbReference type="PANTHER" id="PTHR31956:SF8">
    <property type="entry name" value="ACID PHOSPHATASE PHOA (AFU_ORTHOLOGUE AFUA_1G03570)"/>
    <property type="match status" value="1"/>
</dbReference>
<dbReference type="OrthoDB" id="5135119at2759"/>
<dbReference type="STRING" id="329046.A0A1Y2D3A4"/>
<evidence type="ECO:0000313" key="3">
    <source>
        <dbReference type="EMBL" id="ORY53778.1"/>
    </source>
</evidence>
<dbReference type="Pfam" id="PF04185">
    <property type="entry name" value="Phosphoesterase"/>
    <property type="match status" value="1"/>
</dbReference>
<evidence type="ECO:0000313" key="4">
    <source>
        <dbReference type="Proteomes" id="UP000193642"/>
    </source>
</evidence>
<dbReference type="GO" id="GO:0016788">
    <property type="term" value="F:hydrolase activity, acting on ester bonds"/>
    <property type="evidence" value="ECO:0007669"/>
    <property type="project" value="InterPro"/>
</dbReference>
<name>A0A1Y2D3A4_9FUNG</name>
<feature type="signal peptide" evidence="2">
    <location>
        <begin position="1"/>
        <end position="18"/>
    </location>
</feature>
<proteinExistence type="predicted"/>
<dbReference type="EMBL" id="MCGO01000001">
    <property type="protein sequence ID" value="ORY53778.1"/>
    <property type="molecule type" value="Genomic_DNA"/>
</dbReference>
<protein>
    <recommendedName>
        <fullName evidence="5">Phosphoesterase-domain-containing protein</fullName>
    </recommendedName>
</protein>
<dbReference type="Gene3D" id="3.40.720.10">
    <property type="entry name" value="Alkaline Phosphatase, subunit A"/>
    <property type="match status" value="1"/>
</dbReference>
<comment type="caution">
    <text evidence="3">The sequence shown here is derived from an EMBL/GenBank/DDBJ whole genome shotgun (WGS) entry which is preliminary data.</text>
</comment>
<keyword evidence="4" id="KW-1185">Reference proteome</keyword>
<dbReference type="PANTHER" id="PTHR31956">
    <property type="entry name" value="NON-SPECIFIC PHOSPHOLIPASE C4-RELATED"/>
    <property type="match status" value="1"/>
</dbReference>
<dbReference type="Proteomes" id="UP000193642">
    <property type="component" value="Unassembled WGS sequence"/>
</dbReference>
<sequence length="282" mass="31419">MVTFIAILISVIISLAYSQSQTKCGIKSVMIVVLENRDELEVLQNAYMTQLKERGYYLSNMFGVSHPSQPNYLAMISGSTQGCIDDSDVNYGTKSIVDLLEAKDLTWKSYQEDYPGSCFTGSAFSQYRRKHNPFISFTSIRENATRCANIVNSSQLDIDASNDALPNYMFYTPGMDDDGHDTTVDYATSWLQKFLEPKLVDPAYSTTLFMITHDESRSVSPNHIYTVLIGAGIKGVGFVDETYYDHYSLLATTEALFGLGCLDQNDATASKIPLSDFCGYVH</sequence>
<keyword evidence="1" id="KW-0378">Hydrolase</keyword>
<dbReference type="InterPro" id="IPR007312">
    <property type="entry name" value="Phosphoesterase"/>
</dbReference>
<dbReference type="InterPro" id="IPR017850">
    <property type="entry name" value="Alkaline_phosphatase_core_sf"/>
</dbReference>
<keyword evidence="2" id="KW-0732">Signal</keyword>
<organism evidence="3 4">
    <name type="scientific">Rhizoclosmatium globosum</name>
    <dbReference type="NCBI Taxonomy" id="329046"/>
    <lineage>
        <taxon>Eukaryota</taxon>
        <taxon>Fungi</taxon>
        <taxon>Fungi incertae sedis</taxon>
        <taxon>Chytridiomycota</taxon>
        <taxon>Chytridiomycota incertae sedis</taxon>
        <taxon>Chytridiomycetes</taxon>
        <taxon>Chytridiales</taxon>
        <taxon>Chytriomycetaceae</taxon>
        <taxon>Rhizoclosmatium</taxon>
    </lineage>
</organism>
<gene>
    <name evidence="3" type="ORF">BCR33DRAFT_779108</name>
</gene>
<feature type="chain" id="PRO_5011004164" description="Phosphoesterase-domain-containing protein" evidence="2">
    <location>
        <begin position="19"/>
        <end position="282"/>
    </location>
</feature>
<reference evidence="3 4" key="1">
    <citation type="submission" date="2016-07" db="EMBL/GenBank/DDBJ databases">
        <title>Pervasive Adenine N6-methylation of Active Genes in Fungi.</title>
        <authorList>
            <consortium name="DOE Joint Genome Institute"/>
            <person name="Mondo S.J."/>
            <person name="Dannebaum R.O."/>
            <person name="Kuo R.C."/>
            <person name="Labutti K."/>
            <person name="Haridas S."/>
            <person name="Kuo A."/>
            <person name="Salamov A."/>
            <person name="Ahrendt S.R."/>
            <person name="Lipzen A."/>
            <person name="Sullivan W."/>
            <person name="Andreopoulos W.B."/>
            <person name="Clum A."/>
            <person name="Lindquist E."/>
            <person name="Daum C."/>
            <person name="Ramamoorthy G.K."/>
            <person name="Gryganskyi A."/>
            <person name="Culley D."/>
            <person name="Magnuson J.K."/>
            <person name="James T.Y."/>
            <person name="O'Malley M.A."/>
            <person name="Stajich J.E."/>
            <person name="Spatafora J.W."/>
            <person name="Visel A."/>
            <person name="Grigoriev I.V."/>
        </authorList>
    </citation>
    <scope>NUCLEOTIDE SEQUENCE [LARGE SCALE GENOMIC DNA]</scope>
    <source>
        <strain evidence="3 4">JEL800</strain>
    </source>
</reference>
<evidence type="ECO:0000256" key="2">
    <source>
        <dbReference type="SAM" id="SignalP"/>
    </source>
</evidence>
<dbReference type="AlphaFoldDB" id="A0A1Y2D3A4"/>
<dbReference type="GO" id="GO:0009395">
    <property type="term" value="P:phospholipid catabolic process"/>
    <property type="evidence" value="ECO:0007669"/>
    <property type="project" value="TreeGrafter"/>
</dbReference>